<dbReference type="InterPro" id="IPR049827">
    <property type="entry name" value="NanQ"/>
</dbReference>
<dbReference type="EMBL" id="LR131271">
    <property type="protein sequence ID" value="VDR24363.1"/>
    <property type="molecule type" value="Genomic_DNA"/>
</dbReference>
<dbReference type="NCBIfam" id="NF040884">
    <property type="entry name" value="acetylneur_anom"/>
    <property type="match status" value="1"/>
</dbReference>
<reference evidence="1 2" key="1">
    <citation type="submission" date="2018-12" db="EMBL/GenBank/DDBJ databases">
        <authorList>
            <consortium name="Pathogen Informatics"/>
        </authorList>
    </citation>
    <scope>NUCLEOTIDE SEQUENCE [LARGE SCALE GENOMIC DNA]</scope>
    <source>
        <strain evidence="1 2">NCTC13098</strain>
    </source>
</reference>
<proteinExistence type="predicted"/>
<accession>A0A3P8M120</accession>
<dbReference type="InterPro" id="IPR037012">
    <property type="entry name" value="NanQ/TabA/YiaL_sf"/>
</dbReference>
<dbReference type="AlphaFoldDB" id="A0A3P8M120"/>
<dbReference type="PANTHER" id="PTHR34986">
    <property type="entry name" value="EVOLVED BETA-GALACTOSIDASE SUBUNIT BETA"/>
    <property type="match status" value="1"/>
</dbReference>
<dbReference type="GO" id="GO:0005829">
    <property type="term" value="C:cytosol"/>
    <property type="evidence" value="ECO:0007669"/>
    <property type="project" value="TreeGrafter"/>
</dbReference>
<gene>
    <name evidence="1" type="ORF">NCTC13098_00649</name>
</gene>
<dbReference type="Gene3D" id="2.60.120.370">
    <property type="entry name" value="YhcH/YjgK/YiaL"/>
    <property type="match status" value="1"/>
</dbReference>
<sequence>MILGNVHQPFAAGLPPALAQAIFLAQAHDLQSIAPGRYELQGDSIFMNVMRFSTGAPAEKKAERHTRFIDIQILLAGEERIFFGVAGAARECEDAHDEDDYQLCRSIEGEQVLTLQAGMFAVFMPDEPHKPGCTVTQAAEIKKVVIKVSASLLAK</sequence>
<dbReference type="Proteomes" id="UP000274346">
    <property type="component" value="Chromosome"/>
</dbReference>
<name>A0A3P8M120_RAOTE</name>
<evidence type="ECO:0000313" key="2">
    <source>
        <dbReference type="Proteomes" id="UP000274346"/>
    </source>
</evidence>
<organism evidence="1 2">
    <name type="scientific">Raoultella terrigena</name>
    <name type="common">Klebsiella terrigena</name>
    <dbReference type="NCBI Taxonomy" id="577"/>
    <lineage>
        <taxon>Bacteria</taxon>
        <taxon>Pseudomonadati</taxon>
        <taxon>Pseudomonadota</taxon>
        <taxon>Gammaproteobacteria</taxon>
        <taxon>Enterobacterales</taxon>
        <taxon>Enterobacteriaceae</taxon>
        <taxon>Klebsiella/Raoultella group</taxon>
        <taxon>Raoultella</taxon>
    </lineage>
</organism>
<dbReference type="PANTHER" id="PTHR34986:SF5">
    <property type="entry name" value="N-ACETYLNEURAMINATE ANOMERASE NANQ"/>
    <property type="match status" value="1"/>
</dbReference>
<dbReference type="InterPro" id="IPR004375">
    <property type="entry name" value="NanQ/TabA/YiaL"/>
</dbReference>
<dbReference type="SUPFAM" id="SSF51197">
    <property type="entry name" value="Clavaminate synthase-like"/>
    <property type="match status" value="1"/>
</dbReference>
<evidence type="ECO:0000313" key="1">
    <source>
        <dbReference type="EMBL" id="VDR24363.1"/>
    </source>
</evidence>
<dbReference type="Pfam" id="PF04074">
    <property type="entry name" value="DUF386"/>
    <property type="match status" value="1"/>
</dbReference>
<dbReference type="KEGG" id="rtg:NCTC13098_00649"/>
<protein>
    <submittedName>
        <fullName evidence="1">Uncharacterized protein, YhcH/YjgK/YiaL family</fullName>
    </submittedName>
</protein>
<dbReference type="NCBIfam" id="TIGR00022">
    <property type="entry name" value="YhcH/YjgK/YiaL family protein"/>
    <property type="match status" value="1"/>
</dbReference>